<keyword evidence="5 6" id="KW-0326">Glycosidase</keyword>
<dbReference type="RefSeq" id="WP_169561752.1">
    <property type="nucleotide sequence ID" value="NZ_BSNF01000008.1"/>
</dbReference>
<proteinExistence type="inferred from homology"/>
<keyword evidence="8" id="KW-1185">Reference proteome</keyword>
<feature type="binding site" evidence="6">
    <location>
        <begin position="140"/>
        <end position="142"/>
    </location>
    <ligand>
        <name>substrate</name>
    </ligand>
</feature>
<dbReference type="PANTHER" id="PTHR42909:SF1">
    <property type="entry name" value="CARBOHYDRATE KINASE PFKB DOMAIN-CONTAINING PROTEIN"/>
    <property type="match status" value="1"/>
</dbReference>
<evidence type="ECO:0000256" key="5">
    <source>
        <dbReference type="ARBA" id="ARBA00023295"/>
    </source>
</evidence>
<dbReference type="PANTHER" id="PTHR42909">
    <property type="entry name" value="ZGC:136858"/>
    <property type="match status" value="1"/>
</dbReference>
<dbReference type="InterPro" id="IPR007342">
    <property type="entry name" value="PsuG"/>
</dbReference>
<dbReference type="Gene3D" id="3.40.1790.10">
    <property type="entry name" value="Indigoidine synthase domain"/>
    <property type="match status" value="1"/>
</dbReference>
<evidence type="ECO:0000256" key="6">
    <source>
        <dbReference type="HAMAP-Rule" id="MF_01876"/>
    </source>
</evidence>
<protein>
    <recommendedName>
        <fullName evidence="6">Pseudouridine-5'-phosphate glycosidase</fullName>
        <shortName evidence="6">PsiMP glycosidase</shortName>
        <ecNumber evidence="6">4.2.1.70</ecNumber>
    </recommendedName>
</protein>
<dbReference type="Proteomes" id="UP001161409">
    <property type="component" value="Unassembled WGS sequence"/>
</dbReference>
<keyword evidence="2 6" id="KW-0378">Hydrolase</keyword>
<dbReference type="EC" id="4.2.1.70" evidence="6"/>
<name>A0ABQ5U6E0_9PROT</name>
<evidence type="ECO:0000313" key="8">
    <source>
        <dbReference type="Proteomes" id="UP001161409"/>
    </source>
</evidence>
<comment type="caution">
    <text evidence="7">The sequence shown here is derived from an EMBL/GenBank/DDBJ whole genome shotgun (WGS) entry which is preliminary data.</text>
</comment>
<keyword evidence="4 6" id="KW-0456">Lyase</keyword>
<evidence type="ECO:0000256" key="4">
    <source>
        <dbReference type="ARBA" id="ARBA00023239"/>
    </source>
</evidence>
<evidence type="ECO:0000256" key="1">
    <source>
        <dbReference type="ARBA" id="ARBA00022723"/>
    </source>
</evidence>
<feature type="binding site" evidence="6">
    <location>
        <position position="104"/>
    </location>
    <ligand>
        <name>substrate</name>
    </ligand>
</feature>
<evidence type="ECO:0000256" key="3">
    <source>
        <dbReference type="ARBA" id="ARBA00023211"/>
    </source>
</evidence>
<comment type="cofactor">
    <cofactor evidence="6">
        <name>Mn(2+)</name>
        <dbReference type="ChEBI" id="CHEBI:29035"/>
    </cofactor>
    <text evidence="6">Binds 1 Mn(2+) ion per subunit.</text>
</comment>
<organism evidence="7 8">
    <name type="scientific">Sneathiella chinensis</name>
    <dbReference type="NCBI Taxonomy" id="349750"/>
    <lineage>
        <taxon>Bacteria</taxon>
        <taxon>Pseudomonadati</taxon>
        <taxon>Pseudomonadota</taxon>
        <taxon>Alphaproteobacteria</taxon>
        <taxon>Sneathiellales</taxon>
        <taxon>Sneathiellaceae</taxon>
        <taxon>Sneathiella</taxon>
    </lineage>
</organism>
<dbReference type="GO" id="GO:0016798">
    <property type="term" value="F:hydrolase activity, acting on glycosyl bonds"/>
    <property type="evidence" value="ECO:0007669"/>
    <property type="project" value="UniProtKB-KW"/>
</dbReference>
<keyword evidence="3 6" id="KW-0464">Manganese</keyword>
<reference evidence="7" key="1">
    <citation type="journal article" date="2014" name="Int. J. Syst. Evol. Microbiol.">
        <title>Complete genome of a new Firmicutes species belonging to the dominant human colonic microbiota ('Ruminococcus bicirculans') reveals two chromosomes and a selective capacity to utilize plant glucans.</title>
        <authorList>
            <consortium name="NISC Comparative Sequencing Program"/>
            <person name="Wegmann U."/>
            <person name="Louis P."/>
            <person name="Goesmann A."/>
            <person name="Henrissat B."/>
            <person name="Duncan S.H."/>
            <person name="Flint H.J."/>
        </authorList>
    </citation>
    <scope>NUCLEOTIDE SEQUENCE</scope>
    <source>
        <strain evidence="7">NBRC 103408</strain>
    </source>
</reference>
<dbReference type="InterPro" id="IPR022830">
    <property type="entry name" value="Indigdn_synthA-like"/>
</dbReference>
<feature type="active site" description="Proton donor" evidence="6">
    <location>
        <position position="23"/>
    </location>
</feature>
<comment type="subunit">
    <text evidence="6">Homotrimer.</text>
</comment>
<dbReference type="EMBL" id="BSNF01000008">
    <property type="protein sequence ID" value="GLQ07699.1"/>
    <property type="molecule type" value="Genomic_DNA"/>
</dbReference>
<comment type="catalytic activity">
    <reaction evidence="6">
        <text>D-ribose 5-phosphate + uracil = psi-UMP + H2O</text>
        <dbReference type="Rhea" id="RHEA:18337"/>
        <dbReference type="ChEBI" id="CHEBI:15377"/>
        <dbReference type="ChEBI" id="CHEBI:17568"/>
        <dbReference type="ChEBI" id="CHEBI:58380"/>
        <dbReference type="ChEBI" id="CHEBI:78346"/>
        <dbReference type="EC" id="4.2.1.70"/>
    </reaction>
</comment>
<dbReference type="HAMAP" id="MF_01876">
    <property type="entry name" value="PsiMP_glycosidase"/>
    <property type="match status" value="1"/>
</dbReference>
<comment type="similarity">
    <text evidence="6">Belongs to the pseudouridine-5'-phosphate glycosidase family.</text>
</comment>
<dbReference type="Pfam" id="PF04227">
    <property type="entry name" value="Indigoidine_A"/>
    <property type="match status" value="1"/>
</dbReference>
<evidence type="ECO:0000313" key="7">
    <source>
        <dbReference type="EMBL" id="GLQ07699.1"/>
    </source>
</evidence>
<reference evidence="7" key="2">
    <citation type="submission" date="2023-01" db="EMBL/GenBank/DDBJ databases">
        <title>Draft genome sequence of Sneathiella chinensis strain NBRC 103408.</title>
        <authorList>
            <person name="Sun Q."/>
            <person name="Mori K."/>
        </authorList>
    </citation>
    <scope>NUCLEOTIDE SEQUENCE</scope>
    <source>
        <strain evidence="7">NBRC 103408</strain>
    </source>
</reference>
<feature type="binding site" evidence="6">
    <location>
        <position position="84"/>
    </location>
    <ligand>
        <name>substrate</name>
    </ligand>
</feature>
<evidence type="ECO:0000256" key="2">
    <source>
        <dbReference type="ARBA" id="ARBA00022801"/>
    </source>
</evidence>
<feature type="binding site" evidence="6">
    <location>
        <position position="138"/>
    </location>
    <ligand>
        <name>Mn(2+)</name>
        <dbReference type="ChEBI" id="CHEBI:29035"/>
    </ligand>
</feature>
<keyword evidence="1 6" id="KW-0479">Metal-binding</keyword>
<comment type="function">
    <text evidence="6">Catalyzes the reversible cleavage of pseudouridine 5'-phosphate (PsiMP) to ribose 5-phosphate and uracil. Functions biologically in the cleavage direction, as part of a pseudouridine degradation pathway.</text>
</comment>
<feature type="active site" description="Nucleophile" evidence="6">
    <location>
        <position position="159"/>
    </location>
</feature>
<sequence>MKIAYSAEVAAALEAGQPVVALESTIISHGFPYPKNMDVAAEMEAVIREEGAVPATIAIIRGEIKCGLSAEELEHLAKSDGVLKCSVRDLPVVVGSDRTGATTVASTSYIAERAGIRVFATGGIGGVHRAEEGADGFDVSADLLELSRSRVIVVAAGAKSILDLPATLEVLESYSVPVVGYKTSTFPAFHSLSSGLPVPAVADSTADLIRIARQHFALELPSGMLVCNPIPEKDALSNEEVEALVDQARAEAVAAGIKGAAMTPYVLGALNRVSGGRTSEVNMALALNNGRLAAKLAAGLSS</sequence>
<dbReference type="SUPFAM" id="SSF110581">
    <property type="entry name" value="Indigoidine synthase A-like"/>
    <property type="match status" value="1"/>
</dbReference>
<gene>
    <name evidence="6 7" type="primary">psuG</name>
    <name evidence="7" type="ORF">GCM10007924_29200</name>
</gene>
<accession>A0ABQ5U6E0</accession>